<dbReference type="STRING" id="73230.A0A2B7ZQR9"/>
<organism evidence="2 3">
    <name type="scientific">[Emmonsia] crescens</name>
    <dbReference type="NCBI Taxonomy" id="73230"/>
    <lineage>
        <taxon>Eukaryota</taxon>
        <taxon>Fungi</taxon>
        <taxon>Dikarya</taxon>
        <taxon>Ascomycota</taxon>
        <taxon>Pezizomycotina</taxon>
        <taxon>Eurotiomycetes</taxon>
        <taxon>Eurotiomycetidae</taxon>
        <taxon>Onygenales</taxon>
        <taxon>Ajellomycetaceae</taxon>
        <taxon>Emergomyces</taxon>
    </lineage>
</organism>
<dbReference type="VEuPathDB" id="FungiDB:EMCG_07921"/>
<dbReference type="InterPro" id="IPR029130">
    <property type="entry name" value="Acid_ceramidase_N"/>
</dbReference>
<evidence type="ECO:0000313" key="3">
    <source>
        <dbReference type="Proteomes" id="UP000226031"/>
    </source>
</evidence>
<dbReference type="Pfam" id="PF15508">
    <property type="entry name" value="NAAA-beta"/>
    <property type="match status" value="1"/>
</dbReference>
<name>A0A2B7ZQR9_9EURO</name>
<comment type="caution">
    <text evidence="2">The sequence shown here is derived from an EMBL/GenBank/DDBJ whole genome shotgun (WGS) entry which is preliminary data.</text>
</comment>
<protein>
    <recommendedName>
        <fullName evidence="1">Acid ceramidase N-terminal domain-containing protein</fullName>
    </recommendedName>
</protein>
<sequence>MADPVRPTDKNNGDSPLVYRIDLSLPPAQRYVELAGIYREKMRSLTSLFDELVKFMFPGINIIWVKKLNHFIRRKACGSIAHLDIKLGKGGLCGTLLEYG</sequence>
<gene>
    <name evidence="2" type="ORF">GX50_01434</name>
</gene>
<reference evidence="2 3" key="1">
    <citation type="submission" date="2017-10" db="EMBL/GenBank/DDBJ databases">
        <title>Comparative genomics in systemic dimorphic fungi from Ajellomycetaceae.</title>
        <authorList>
            <person name="Munoz J.F."/>
            <person name="Mcewen J.G."/>
            <person name="Clay O.K."/>
            <person name="Cuomo C.A."/>
        </authorList>
    </citation>
    <scope>NUCLEOTIDE SEQUENCE [LARGE SCALE GENOMIC DNA]</scope>
    <source>
        <strain evidence="2 3">UAMH4076</strain>
    </source>
</reference>
<feature type="domain" description="Acid ceramidase N-terminal" evidence="1">
    <location>
        <begin position="18"/>
        <end position="68"/>
    </location>
</feature>
<accession>A0A2B7ZQR9</accession>
<dbReference type="EMBL" id="PDND01000017">
    <property type="protein sequence ID" value="PGH35721.1"/>
    <property type="molecule type" value="Genomic_DNA"/>
</dbReference>
<evidence type="ECO:0000313" key="2">
    <source>
        <dbReference type="EMBL" id="PGH35721.1"/>
    </source>
</evidence>
<dbReference type="Proteomes" id="UP000226031">
    <property type="component" value="Unassembled WGS sequence"/>
</dbReference>
<keyword evidence="3" id="KW-1185">Reference proteome</keyword>
<evidence type="ECO:0000259" key="1">
    <source>
        <dbReference type="Pfam" id="PF15508"/>
    </source>
</evidence>
<proteinExistence type="predicted"/>
<dbReference type="AlphaFoldDB" id="A0A2B7ZQR9"/>